<protein>
    <submittedName>
        <fullName evidence="1">Uncharacterized protein</fullName>
    </submittedName>
</protein>
<reference evidence="1" key="2">
    <citation type="journal article" date="2015" name="Data Brief">
        <title>Shoot transcriptome of the giant reed, Arundo donax.</title>
        <authorList>
            <person name="Barrero R.A."/>
            <person name="Guerrero F.D."/>
            <person name="Moolhuijzen P."/>
            <person name="Goolsby J.A."/>
            <person name="Tidwell J."/>
            <person name="Bellgard S.E."/>
            <person name="Bellgard M.I."/>
        </authorList>
    </citation>
    <scope>NUCLEOTIDE SEQUENCE</scope>
    <source>
        <tissue evidence="1">Shoot tissue taken approximately 20 cm above the soil surface</tissue>
    </source>
</reference>
<reference evidence="1" key="1">
    <citation type="submission" date="2014-09" db="EMBL/GenBank/DDBJ databases">
        <authorList>
            <person name="Magalhaes I.L.F."/>
            <person name="Oliveira U."/>
            <person name="Santos F.R."/>
            <person name="Vidigal T.H.D.A."/>
            <person name="Brescovit A.D."/>
            <person name="Santos A.J."/>
        </authorList>
    </citation>
    <scope>NUCLEOTIDE SEQUENCE</scope>
    <source>
        <tissue evidence="1">Shoot tissue taken approximately 20 cm above the soil surface</tissue>
    </source>
</reference>
<organism evidence="1">
    <name type="scientific">Arundo donax</name>
    <name type="common">Giant reed</name>
    <name type="synonym">Donax arundinaceus</name>
    <dbReference type="NCBI Taxonomy" id="35708"/>
    <lineage>
        <taxon>Eukaryota</taxon>
        <taxon>Viridiplantae</taxon>
        <taxon>Streptophyta</taxon>
        <taxon>Embryophyta</taxon>
        <taxon>Tracheophyta</taxon>
        <taxon>Spermatophyta</taxon>
        <taxon>Magnoliopsida</taxon>
        <taxon>Liliopsida</taxon>
        <taxon>Poales</taxon>
        <taxon>Poaceae</taxon>
        <taxon>PACMAD clade</taxon>
        <taxon>Arundinoideae</taxon>
        <taxon>Arundineae</taxon>
        <taxon>Arundo</taxon>
    </lineage>
</organism>
<evidence type="ECO:0000313" key="1">
    <source>
        <dbReference type="EMBL" id="JAD38899.1"/>
    </source>
</evidence>
<dbReference type="AlphaFoldDB" id="A0A0A8ZHM6"/>
<sequence>MSICNFDCRMMIVFFPFHHEL</sequence>
<proteinExistence type="predicted"/>
<dbReference type="EMBL" id="GBRH01258996">
    <property type="protein sequence ID" value="JAD38899.1"/>
    <property type="molecule type" value="Transcribed_RNA"/>
</dbReference>
<accession>A0A0A8ZHM6</accession>
<name>A0A0A8ZHM6_ARUDO</name>